<dbReference type="eggNOG" id="COG0631">
    <property type="taxonomic scope" value="Bacteria"/>
</dbReference>
<dbReference type="STRING" id="767434.Fraau_2496"/>
<dbReference type="SUPFAM" id="SSF81606">
    <property type="entry name" value="PP2C-like"/>
    <property type="match status" value="1"/>
</dbReference>
<evidence type="ECO:0000313" key="3">
    <source>
        <dbReference type="EMBL" id="AFC86855.1"/>
    </source>
</evidence>
<dbReference type="CDD" id="cd00143">
    <property type="entry name" value="PP2Cc"/>
    <property type="match status" value="1"/>
</dbReference>
<feature type="region of interest" description="Disordered" evidence="1">
    <location>
        <begin position="124"/>
        <end position="150"/>
    </location>
</feature>
<organism evidence="3 4">
    <name type="scientific">Frateuria aurantia (strain ATCC 33424 / DSM 6220 / KCTC 2777 / LMG 1558 / NBRC 3245 / NCIMB 13370)</name>
    <name type="common">Acetobacter aurantius</name>
    <dbReference type="NCBI Taxonomy" id="767434"/>
    <lineage>
        <taxon>Bacteria</taxon>
        <taxon>Pseudomonadati</taxon>
        <taxon>Pseudomonadota</taxon>
        <taxon>Gammaproteobacteria</taxon>
        <taxon>Lysobacterales</taxon>
        <taxon>Rhodanobacteraceae</taxon>
        <taxon>Frateuria</taxon>
    </lineage>
</organism>
<keyword evidence="4" id="KW-1185">Reference proteome</keyword>
<name>H8L6N9_FRAAD</name>
<dbReference type="InterPro" id="IPR036457">
    <property type="entry name" value="PPM-type-like_dom_sf"/>
</dbReference>
<dbReference type="AlphaFoldDB" id="H8L6N9"/>
<dbReference type="HOGENOM" id="CLU_034545_0_1_6"/>
<evidence type="ECO:0000256" key="1">
    <source>
        <dbReference type="SAM" id="MobiDB-lite"/>
    </source>
</evidence>
<dbReference type="Pfam" id="PF13672">
    <property type="entry name" value="PP2C_2"/>
    <property type="match status" value="1"/>
</dbReference>
<reference evidence="3" key="1">
    <citation type="submission" date="2012-02" db="EMBL/GenBank/DDBJ databases">
        <title>The complete genome of Frateuria aurantia DSM 6220.</title>
        <authorList>
            <consortium name="US DOE Joint Genome Institute (JGI-PGF)"/>
            <person name="Lucas S."/>
            <person name="Copeland A."/>
            <person name="Lapidus A."/>
            <person name="Glavina del Rio T."/>
            <person name="Dalin E."/>
            <person name="Tice H."/>
            <person name="Bruce D."/>
            <person name="Goodwin L."/>
            <person name="Pitluck S."/>
            <person name="Peters L."/>
            <person name="Ovchinnikova G."/>
            <person name="Teshima H."/>
            <person name="Kyrpides N."/>
            <person name="Mavromatis K."/>
            <person name="Ivanova N."/>
            <person name="Brettin T."/>
            <person name="Detter J.C."/>
            <person name="Han C."/>
            <person name="Larimer F."/>
            <person name="Land M."/>
            <person name="Hauser L."/>
            <person name="Markowitz V."/>
            <person name="Cheng J.-F."/>
            <person name="Hugenholtz P."/>
            <person name="Woyke T."/>
            <person name="Wu D."/>
            <person name="Brambilla E."/>
            <person name="Klenk H.-P."/>
            <person name="Eisen J.A."/>
        </authorList>
    </citation>
    <scope>NUCLEOTIDE SEQUENCE</scope>
    <source>
        <strain evidence="3">DSM 6220</strain>
    </source>
</reference>
<dbReference type="SMART" id="SM00331">
    <property type="entry name" value="PP2C_SIG"/>
    <property type="match status" value="1"/>
</dbReference>
<sequence length="232" mass="25242">MIEFGHATHAGLRRVRNEDTYYADAGSGLFLVADGMGGRHRGEAASAMAREVVVDLLQRNQELGEAIRCAHRRLHEWSLSCRDGLPRGASLAALQVRDEGYELAWVGDSRIYLWRGGQLIRISQTATAPDTRPTGRNSPRQPPATASTPATHALGVTGLQELHIGSASGRTQRGDSFLLCTDGLTEEVSEAQLGHVLRRHDLAAQECVEHLLLQALEHGGHDNITAVLTRFS</sequence>
<protein>
    <submittedName>
        <fullName evidence="3">Serine/threonine protein phosphatase</fullName>
    </submittedName>
</protein>
<dbReference type="SMART" id="SM00332">
    <property type="entry name" value="PP2Cc"/>
    <property type="match status" value="1"/>
</dbReference>
<dbReference type="KEGG" id="fau:Fraau_2496"/>
<feature type="compositionally biased region" description="Polar residues" evidence="1">
    <location>
        <begin position="124"/>
        <end position="139"/>
    </location>
</feature>
<dbReference type="EMBL" id="CP003350">
    <property type="protein sequence ID" value="AFC86855.1"/>
    <property type="molecule type" value="Genomic_DNA"/>
</dbReference>
<dbReference type="InterPro" id="IPR001932">
    <property type="entry name" value="PPM-type_phosphatase-like_dom"/>
</dbReference>
<proteinExistence type="predicted"/>
<accession>H8L6N9</accession>
<evidence type="ECO:0000259" key="2">
    <source>
        <dbReference type="PROSITE" id="PS51746"/>
    </source>
</evidence>
<evidence type="ECO:0000313" key="4">
    <source>
        <dbReference type="Proteomes" id="UP000005234"/>
    </source>
</evidence>
<dbReference type="Proteomes" id="UP000005234">
    <property type="component" value="Chromosome"/>
</dbReference>
<dbReference type="RefSeq" id="WP_014403858.1">
    <property type="nucleotide sequence ID" value="NC_017033.1"/>
</dbReference>
<dbReference type="OrthoDB" id="9801841at2"/>
<dbReference type="Gene3D" id="3.60.40.10">
    <property type="entry name" value="PPM-type phosphatase domain"/>
    <property type="match status" value="1"/>
</dbReference>
<feature type="domain" description="PPM-type phosphatase" evidence="2">
    <location>
        <begin position="3"/>
        <end position="231"/>
    </location>
</feature>
<dbReference type="PROSITE" id="PS51746">
    <property type="entry name" value="PPM_2"/>
    <property type="match status" value="1"/>
</dbReference>
<gene>
    <name evidence="3" type="ordered locus">Fraau_2496</name>
</gene>